<accession>A0A1S8NIP2</accession>
<evidence type="ECO:0000313" key="2">
    <source>
        <dbReference type="EMBL" id="OOM16288.1"/>
    </source>
</evidence>
<comment type="caution">
    <text evidence="2">The sequence shown here is derived from an EMBL/GenBank/DDBJ whole genome shotgun (WGS) entry which is preliminary data.</text>
</comment>
<sequence length="46" mass="4864">MDSLLGQQEIVIKPLGKTLKNLDQYIGATILGNGLVTLILDVGALL</sequence>
<evidence type="ECO:0000259" key="1">
    <source>
        <dbReference type="Pfam" id="PF01584"/>
    </source>
</evidence>
<dbReference type="GO" id="GO:0007165">
    <property type="term" value="P:signal transduction"/>
    <property type="evidence" value="ECO:0007669"/>
    <property type="project" value="InterPro"/>
</dbReference>
<evidence type="ECO:0000313" key="3">
    <source>
        <dbReference type="Proteomes" id="UP000191154"/>
    </source>
</evidence>
<dbReference type="EC" id="2.7.13.3" evidence="2"/>
<organism evidence="2 3">
    <name type="scientific">Clostridium saccharobutylicum</name>
    <dbReference type="NCBI Taxonomy" id="169679"/>
    <lineage>
        <taxon>Bacteria</taxon>
        <taxon>Bacillati</taxon>
        <taxon>Bacillota</taxon>
        <taxon>Clostridia</taxon>
        <taxon>Eubacteriales</taxon>
        <taxon>Clostridiaceae</taxon>
        <taxon>Clostridium</taxon>
    </lineage>
</organism>
<dbReference type="GO" id="GO:0004673">
    <property type="term" value="F:protein histidine kinase activity"/>
    <property type="evidence" value="ECO:0007669"/>
    <property type="project" value="UniProtKB-EC"/>
</dbReference>
<feature type="domain" description="CheW-like" evidence="1">
    <location>
        <begin position="2"/>
        <end position="46"/>
    </location>
</feature>
<proteinExistence type="predicted"/>
<protein>
    <submittedName>
        <fullName evidence="2">Chemotaxis protein CheA</fullName>
        <ecNumber evidence="2">2.7.13.3</ecNumber>
    </submittedName>
</protein>
<reference evidence="2 3" key="1">
    <citation type="submission" date="2016-05" db="EMBL/GenBank/DDBJ databases">
        <title>Microbial solvent formation.</title>
        <authorList>
            <person name="Poehlein A."/>
            <person name="Montoya Solano J.D."/>
            <person name="Flitsch S."/>
            <person name="Krabben P."/>
            <person name="Duerre P."/>
            <person name="Daniel R."/>
        </authorList>
    </citation>
    <scope>NUCLEOTIDE SEQUENCE [LARGE SCALE GENOMIC DNA]</scope>
    <source>
        <strain evidence="2 3">L1-8</strain>
    </source>
</reference>
<keyword evidence="2" id="KW-0808">Transferase</keyword>
<dbReference type="AlphaFoldDB" id="A0A1S8NIP2"/>
<dbReference type="Gene3D" id="2.30.30.40">
    <property type="entry name" value="SH3 Domains"/>
    <property type="match status" value="1"/>
</dbReference>
<dbReference type="InterPro" id="IPR036061">
    <property type="entry name" value="CheW-like_dom_sf"/>
</dbReference>
<name>A0A1S8NIP2_CLOSA</name>
<dbReference type="EMBL" id="LZYZ01000001">
    <property type="protein sequence ID" value="OOM16288.1"/>
    <property type="molecule type" value="Genomic_DNA"/>
</dbReference>
<dbReference type="SUPFAM" id="SSF50341">
    <property type="entry name" value="CheW-like"/>
    <property type="match status" value="1"/>
</dbReference>
<dbReference type="InterPro" id="IPR002545">
    <property type="entry name" value="CheW-lke_dom"/>
</dbReference>
<dbReference type="Proteomes" id="UP000191154">
    <property type="component" value="Unassembled WGS sequence"/>
</dbReference>
<dbReference type="GO" id="GO:0006935">
    <property type="term" value="P:chemotaxis"/>
    <property type="evidence" value="ECO:0007669"/>
    <property type="project" value="InterPro"/>
</dbReference>
<gene>
    <name evidence="2" type="primary">cheA_1</name>
    <name evidence="2" type="ORF">CLOSAC_05590</name>
</gene>
<dbReference type="Pfam" id="PF01584">
    <property type="entry name" value="CheW"/>
    <property type="match status" value="1"/>
</dbReference>